<sequence length="161" mass="18071">MRAAQKRDQVVNLSEQPPARFNNYAGCVNLGKNNSKAHFYWFFEAQVGAAQKPLVVWLNGGPGCSSVAEGAAQEIGPFLLEGPQFVLNPFSWNKAANMQFLETPVGVGFSYSNNSKDYEQVRDQIAAKDNLGFLVNWYRRFPNYKPNELYISGESYVGKYN</sequence>
<dbReference type="PANTHER" id="PTHR11802:SF280">
    <property type="entry name" value="SERINE CARBOXYPEPTIDASE-LIKE 35"/>
    <property type="match status" value="1"/>
</dbReference>
<dbReference type="PRINTS" id="PR00724">
    <property type="entry name" value="CRBOXYPTASEC"/>
</dbReference>
<accession>A0A7J7DU25</accession>
<organism evidence="2 3">
    <name type="scientific">Tripterygium wilfordii</name>
    <name type="common">Thunder God vine</name>
    <dbReference type="NCBI Taxonomy" id="458696"/>
    <lineage>
        <taxon>Eukaryota</taxon>
        <taxon>Viridiplantae</taxon>
        <taxon>Streptophyta</taxon>
        <taxon>Embryophyta</taxon>
        <taxon>Tracheophyta</taxon>
        <taxon>Spermatophyta</taxon>
        <taxon>Magnoliopsida</taxon>
        <taxon>eudicotyledons</taxon>
        <taxon>Gunneridae</taxon>
        <taxon>Pentapetalae</taxon>
        <taxon>rosids</taxon>
        <taxon>fabids</taxon>
        <taxon>Celastrales</taxon>
        <taxon>Celastraceae</taxon>
        <taxon>Tripterygium</taxon>
    </lineage>
</organism>
<protein>
    <recommendedName>
        <fullName evidence="4">Carboxypeptidase</fullName>
    </recommendedName>
</protein>
<dbReference type="Gene3D" id="3.40.50.1820">
    <property type="entry name" value="alpha/beta hydrolase"/>
    <property type="match status" value="1"/>
</dbReference>
<evidence type="ECO:0000313" key="2">
    <source>
        <dbReference type="EMBL" id="KAF5749872.1"/>
    </source>
</evidence>
<comment type="caution">
    <text evidence="2">The sequence shown here is derived from an EMBL/GenBank/DDBJ whole genome shotgun (WGS) entry which is preliminary data.</text>
</comment>
<evidence type="ECO:0008006" key="4">
    <source>
        <dbReference type="Google" id="ProtNLM"/>
    </source>
</evidence>
<dbReference type="AlphaFoldDB" id="A0A7J7DU25"/>
<dbReference type="InterPro" id="IPR029058">
    <property type="entry name" value="AB_hydrolase_fold"/>
</dbReference>
<proteinExistence type="inferred from homology"/>
<dbReference type="InterPro" id="IPR001563">
    <property type="entry name" value="Peptidase_S10"/>
</dbReference>
<gene>
    <name evidence="2" type="ORF">HS088_TW03G00198</name>
</gene>
<dbReference type="EMBL" id="JAAARO010000003">
    <property type="protein sequence ID" value="KAF5749872.1"/>
    <property type="molecule type" value="Genomic_DNA"/>
</dbReference>
<keyword evidence="3" id="KW-1185">Reference proteome</keyword>
<dbReference type="SUPFAM" id="SSF53474">
    <property type="entry name" value="alpha/beta-Hydrolases"/>
    <property type="match status" value="1"/>
</dbReference>
<dbReference type="GO" id="GO:0004185">
    <property type="term" value="F:serine-type carboxypeptidase activity"/>
    <property type="evidence" value="ECO:0007669"/>
    <property type="project" value="InterPro"/>
</dbReference>
<dbReference type="OrthoDB" id="443318at2759"/>
<dbReference type="PANTHER" id="PTHR11802">
    <property type="entry name" value="SERINE PROTEASE FAMILY S10 SERINE CARBOXYPEPTIDASE"/>
    <property type="match status" value="1"/>
</dbReference>
<dbReference type="InParanoid" id="A0A7J7DU25"/>
<dbReference type="GO" id="GO:0005773">
    <property type="term" value="C:vacuole"/>
    <property type="evidence" value="ECO:0007669"/>
    <property type="project" value="TreeGrafter"/>
</dbReference>
<dbReference type="Pfam" id="PF00450">
    <property type="entry name" value="Peptidase_S10"/>
    <property type="match status" value="1"/>
</dbReference>
<evidence type="ECO:0000313" key="3">
    <source>
        <dbReference type="Proteomes" id="UP000593562"/>
    </source>
</evidence>
<reference evidence="2 3" key="1">
    <citation type="journal article" date="2020" name="Nat. Commun.">
        <title>Genome of Tripterygium wilfordii and identification of cytochrome P450 involved in triptolide biosynthesis.</title>
        <authorList>
            <person name="Tu L."/>
            <person name="Su P."/>
            <person name="Zhang Z."/>
            <person name="Gao L."/>
            <person name="Wang J."/>
            <person name="Hu T."/>
            <person name="Zhou J."/>
            <person name="Zhang Y."/>
            <person name="Zhao Y."/>
            <person name="Liu Y."/>
            <person name="Song Y."/>
            <person name="Tong Y."/>
            <person name="Lu Y."/>
            <person name="Yang J."/>
            <person name="Xu C."/>
            <person name="Jia M."/>
            <person name="Peters R.J."/>
            <person name="Huang L."/>
            <person name="Gao W."/>
        </authorList>
    </citation>
    <scope>NUCLEOTIDE SEQUENCE [LARGE SCALE GENOMIC DNA]</scope>
    <source>
        <strain evidence="3">cv. XIE 37</strain>
        <tissue evidence="2">Leaf</tissue>
    </source>
</reference>
<comment type="similarity">
    <text evidence="1">Belongs to the peptidase S10 family.</text>
</comment>
<dbReference type="GO" id="GO:0006508">
    <property type="term" value="P:proteolysis"/>
    <property type="evidence" value="ECO:0007669"/>
    <property type="project" value="InterPro"/>
</dbReference>
<evidence type="ECO:0000256" key="1">
    <source>
        <dbReference type="ARBA" id="ARBA00009431"/>
    </source>
</evidence>
<dbReference type="Proteomes" id="UP000593562">
    <property type="component" value="Unassembled WGS sequence"/>
</dbReference>
<name>A0A7J7DU25_TRIWF</name>